<dbReference type="AlphaFoldDB" id="A0A5J5FAT5"/>
<sequence length="325" mass="37471">MTTTLAATDRSDDAWRASALNLGLTQGMLMFVLPGESDVYHLDRDLVDTWEVGNPASSLGLHWHLGWQNLTFTVADKFQIELDVVYDMFNNRIDSRSWDRVSRTSPYAFGCFKVTGLPVLSHTRYTACFRFLLGVSIKFRLPRIAYLTLPELREIILGFVGALRLLRGARKISVNLLRRMNLESIKQDEYTYRDFLKHPIWVIAEPASAPQLEETENDDCHAVDAHKPATYIAITQEWHPSQRDRKKCPTTIKQMLLPGSTLADQIQQTVTEDFEALEENIRFTITSVEMLTYVDGNWVQLPDPQWRLEDFDGPVRVVLIYMQEW</sequence>
<dbReference type="EMBL" id="VXIS01000003">
    <property type="protein sequence ID" value="KAA8914736.1"/>
    <property type="molecule type" value="Genomic_DNA"/>
</dbReference>
<name>A0A5J5FAT5_9PEZI</name>
<evidence type="ECO:0000313" key="2">
    <source>
        <dbReference type="Proteomes" id="UP000326924"/>
    </source>
</evidence>
<evidence type="ECO:0000313" key="1">
    <source>
        <dbReference type="EMBL" id="KAA8914736.1"/>
    </source>
</evidence>
<dbReference type="Proteomes" id="UP000326924">
    <property type="component" value="Unassembled WGS sequence"/>
</dbReference>
<protein>
    <submittedName>
        <fullName evidence="1">Uncharacterized protein</fullName>
    </submittedName>
</protein>
<proteinExistence type="predicted"/>
<reference evidence="1 2" key="1">
    <citation type="submission" date="2019-09" db="EMBL/GenBank/DDBJ databases">
        <title>Draft genome of the ectomycorrhizal ascomycete Sphaerosporella brunnea.</title>
        <authorList>
            <consortium name="DOE Joint Genome Institute"/>
            <person name="Benucci G.M."/>
            <person name="Marozzi G."/>
            <person name="Antonielli L."/>
            <person name="Sanchez S."/>
            <person name="Marco P."/>
            <person name="Wang X."/>
            <person name="Falini L.B."/>
            <person name="Barry K."/>
            <person name="Haridas S."/>
            <person name="Lipzen A."/>
            <person name="Labutti K."/>
            <person name="Grigoriev I.V."/>
            <person name="Murat C."/>
            <person name="Martin F."/>
            <person name="Albertini E."/>
            <person name="Donnini D."/>
            <person name="Bonito G."/>
        </authorList>
    </citation>
    <scope>NUCLEOTIDE SEQUENCE [LARGE SCALE GENOMIC DNA]</scope>
    <source>
        <strain evidence="1 2">Sb_GMNB300</strain>
    </source>
</reference>
<dbReference type="InParanoid" id="A0A5J5FAT5"/>
<keyword evidence="2" id="KW-1185">Reference proteome</keyword>
<comment type="caution">
    <text evidence="1">The sequence shown here is derived from an EMBL/GenBank/DDBJ whole genome shotgun (WGS) entry which is preliminary data.</text>
</comment>
<accession>A0A5J5FAT5</accession>
<organism evidence="1 2">
    <name type="scientific">Sphaerosporella brunnea</name>
    <dbReference type="NCBI Taxonomy" id="1250544"/>
    <lineage>
        <taxon>Eukaryota</taxon>
        <taxon>Fungi</taxon>
        <taxon>Dikarya</taxon>
        <taxon>Ascomycota</taxon>
        <taxon>Pezizomycotina</taxon>
        <taxon>Pezizomycetes</taxon>
        <taxon>Pezizales</taxon>
        <taxon>Pyronemataceae</taxon>
        <taxon>Sphaerosporella</taxon>
    </lineage>
</organism>
<gene>
    <name evidence="1" type="ORF">FN846DRAFT_901809</name>
</gene>